<sequence>MCLCLCLCLSVSVSVCLSLSAESWEPPPDRTTPHSGPSISPSLIKKSGDAGTRGTEDAGSEVGKDKIEDALSYQSKSWTLCAYRGCQIFQSNDPVLHQYS</sequence>
<organism evidence="3 4">
    <name type="scientific">Ophiocordyceps polyrhachis-furcata BCC 54312</name>
    <dbReference type="NCBI Taxonomy" id="1330021"/>
    <lineage>
        <taxon>Eukaryota</taxon>
        <taxon>Fungi</taxon>
        <taxon>Dikarya</taxon>
        <taxon>Ascomycota</taxon>
        <taxon>Pezizomycotina</taxon>
        <taxon>Sordariomycetes</taxon>
        <taxon>Hypocreomycetidae</taxon>
        <taxon>Hypocreales</taxon>
        <taxon>Ophiocordycipitaceae</taxon>
        <taxon>Ophiocordyceps</taxon>
    </lineage>
</organism>
<evidence type="ECO:0000256" key="2">
    <source>
        <dbReference type="SAM" id="SignalP"/>
    </source>
</evidence>
<protein>
    <recommendedName>
        <fullName evidence="5">Secreted protein</fullName>
    </recommendedName>
</protein>
<accession>A0A367L8A0</accession>
<comment type="caution">
    <text evidence="3">The sequence shown here is derived from an EMBL/GenBank/DDBJ whole genome shotgun (WGS) entry which is preliminary data.</text>
</comment>
<feature type="non-terminal residue" evidence="3">
    <location>
        <position position="100"/>
    </location>
</feature>
<gene>
    <name evidence="3" type="ORF">L249_4443</name>
</gene>
<evidence type="ECO:0000256" key="1">
    <source>
        <dbReference type="SAM" id="MobiDB-lite"/>
    </source>
</evidence>
<name>A0A367L8A0_9HYPO</name>
<feature type="chain" id="PRO_5016703154" description="Secreted protein" evidence="2">
    <location>
        <begin position="19"/>
        <end position="100"/>
    </location>
</feature>
<dbReference type="AlphaFoldDB" id="A0A367L8A0"/>
<evidence type="ECO:0008006" key="5">
    <source>
        <dbReference type="Google" id="ProtNLM"/>
    </source>
</evidence>
<dbReference type="EMBL" id="LKCN02000012">
    <property type="protein sequence ID" value="RCI10641.1"/>
    <property type="molecule type" value="Genomic_DNA"/>
</dbReference>
<keyword evidence="4" id="KW-1185">Reference proteome</keyword>
<feature type="region of interest" description="Disordered" evidence="1">
    <location>
        <begin position="23"/>
        <end position="63"/>
    </location>
</feature>
<evidence type="ECO:0000313" key="4">
    <source>
        <dbReference type="Proteomes" id="UP000253664"/>
    </source>
</evidence>
<keyword evidence="2" id="KW-0732">Signal</keyword>
<proteinExistence type="predicted"/>
<feature type="signal peptide" evidence="2">
    <location>
        <begin position="1"/>
        <end position="18"/>
    </location>
</feature>
<dbReference type="Proteomes" id="UP000253664">
    <property type="component" value="Unassembled WGS sequence"/>
</dbReference>
<evidence type="ECO:0000313" key="3">
    <source>
        <dbReference type="EMBL" id="RCI10641.1"/>
    </source>
</evidence>
<reference evidence="3 4" key="1">
    <citation type="journal article" date="2015" name="BMC Genomics">
        <title>Insights from the genome of Ophiocordyceps polyrhachis-furcata to pathogenicity and host specificity in insect fungi.</title>
        <authorList>
            <person name="Wichadakul D."/>
            <person name="Kobmoo N."/>
            <person name="Ingsriswang S."/>
            <person name="Tangphatsornruang S."/>
            <person name="Chantasingh D."/>
            <person name="Luangsa-ard J.J."/>
            <person name="Eurwilaichitr L."/>
        </authorList>
    </citation>
    <scope>NUCLEOTIDE SEQUENCE [LARGE SCALE GENOMIC DNA]</scope>
    <source>
        <strain evidence="3 4">BCC 54312</strain>
    </source>
</reference>